<sequence length="62" mass="7082">LEEEVEELKKSVALQYDEGFQVALDQVKVPFPDIDKERLGEVDAMKSIEGDKLMDYVPPVEE</sequence>
<dbReference type="Proteomes" id="UP000265520">
    <property type="component" value="Unassembled WGS sequence"/>
</dbReference>
<organism evidence="1 2">
    <name type="scientific">Trifolium medium</name>
    <dbReference type="NCBI Taxonomy" id="97028"/>
    <lineage>
        <taxon>Eukaryota</taxon>
        <taxon>Viridiplantae</taxon>
        <taxon>Streptophyta</taxon>
        <taxon>Embryophyta</taxon>
        <taxon>Tracheophyta</taxon>
        <taxon>Spermatophyta</taxon>
        <taxon>Magnoliopsida</taxon>
        <taxon>eudicotyledons</taxon>
        <taxon>Gunneridae</taxon>
        <taxon>Pentapetalae</taxon>
        <taxon>rosids</taxon>
        <taxon>fabids</taxon>
        <taxon>Fabales</taxon>
        <taxon>Fabaceae</taxon>
        <taxon>Papilionoideae</taxon>
        <taxon>50 kb inversion clade</taxon>
        <taxon>NPAAA clade</taxon>
        <taxon>Hologalegina</taxon>
        <taxon>IRL clade</taxon>
        <taxon>Trifolieae</taxon>
        <taxon>Trifolium</taxon>
    </lineage>
</organism>
<protein>
    <submittedName>
        <fullName evidence="1">Uncharacterized protein</fullName>
    </submittedName>
</protein>
<accession>A0A392V3T6</accession>
<reference evidence="1 2" key="1">
    <citation type="journal article" date="2018" name="Front. Plant Sci.">
        <title>Red Clover (Trifolium pratense) and Zigzag Clover (T. medium) - A Picture of Genomic Similarities and Differences.</title>
        <authorList>
            <person name="Dluhosova J."/>
            <person name="Istvanek J."/>
            <person name="Nedelnik J."/>
            <person name="Repkova J."/>
        </authorList>
    </citation>
    <scope>NUCLEOTIDE SEQUENCE [LARGE SCALE GENOMIC DNA]</scope>
    <source>
        <strain evidence="2">cv. 10/8</strain>
        <tissue evidence="1">Leaf</tissue>
    </source>
</reference>
<dbReference type="EMBL" id="LXQA011026082">
    <property type="protein sequence ID" value="MCI81721.1"/>
    <property type="molecule type" value="Genomic_DNA"/>
</dbReference>
<name>A0A392V3T6_9FABA</name>
<keyword evidence="2" id="KW-1185">Reference proteome</keyword>
<evidence type="ECO:0000313" key="2">
    <source>
        <dbReference type="Proteomes" id="UP000265520"/>
    </source>
</evidence>
<evidence type="ECO:0000313" key="1">
    <source>
        <dbReference type="EMBL" id="MCI81721.1"/>
    </source>
</evidence>
<feature type="non-terminal residue" evidence="1">
    <location>
        <position position="1"/>
    </location>
</feature>
<proteinExistence type="predicted"/>
<comment type="caution">
    <text evidence="1">The sequence shown here is derived from an EMBL/GenBank/DDBJ whole genome shotgun (WGS) entry which is preliminary data.</text>
</comment>
<dbReference type="AlphaFoldDB" id="A0A392V3T6"/>